<organism evidence="2 3">
    <name type="scientific">Symbiodinium pilosum</name>
    <name type="common">Dinoflagellate</name>
    <dbReference type="NCBI Taxonomy" id="2952"/>
    <lineage>
        <taxon>Eukaryota</taxon>
        <taxon>Sar</taxon>
        <taxon>Alveolata</taxon>
        <taxon>Dinophyceae</taxon>
        <taxon>Suessiales</taxon>
        <taxon>Symbiodiniaceae</taxon>
        <taxon>Symbiodinium</taxon>
    </lineage>
</organism>
<dbReference type="EMBL" id="CAJNIZ010029269">
    <property type="protein sequence ID" value="CAE7514662.1"/>
    <property type="molecule type" value="Genomic_DNA"/>
</dbReference>
<keyword evidence="3" id="KW-1185">Reference proteome</keyword>
<comment type="caution">
    <text evidence="2">The sequence shown here is derived from an EMBL/GenBank/DDBJ whole genome shotgun (WGS) entry which is preliminary data.</text>
</comment>
<dbReference type="PROSITE" id="PS50053">
    <property type="entry name" value="UBIQUITIN_2"/>
    <property type="match status" value="1"/>
</dbReference>
<dbReference type="Proteomes" id="UP000649617">
    <property type="component" value="Unassembled WGS sequence"/>
</dbReference>
<protein>
    <recommendedName>
        <fullName evidence="1">Ubiquitin-like domain-containing protein</fullName>
    </recommendedName>
</protein>
<dbReference type="InterPro" id="IPR000626">
    <property type="entry name" value="Ubiquitin-like_dom"/>
</dbReference>
<dbReference type="OrthoDB" id="407211at2759"/>
<dbReference type="InterPro" id="IPR029071">
    <property type="entry name" value="Ubiquitin-like_domsf"/>
</dbReference>
<dbReference type="SUPFAM" id="SSF54236">
    <property type="entry name" value="Ubiquitin-like"/>
    <property type="match status" value="1"/>
</dbReference>
<proteinExistence type="predicted"/>
<sequence length="258" mass="29060">MSMSVKVTVVDLVGRSLELELPGTEAVKAIKAAVAKTWDLDPVAFRLLVQAERMDEERTLESFLKEGQLQIEVQLLKFDPLLDLGQFVSAEHSGIELSGECRTLKKTKRFPDSNNVFLRHGIQEPCFVEFEVVRAGDEMSFGVTYHRPVEKLSDHDNLSVDTTWIFSKKQAMPVFFFGGQHFNPAEVPGVQGGDIIVVYADPEARLVEFYCNTKLVGSTESLGVPLPHADGRPLWMYAMVDRERDEIQIKRFGPGRPY</sequence>
<feature type="domain" description="Ubiquitin-like" evidence="1">
    <location>
        <begin position="5"/>
        <end position="63"/>
    </location>
</feature>
<gene>
    <name evidence="2" type="ORF">SPIL2461_LOCUS13426</name>
</gene>
<evidence type="ECO:0000313" key="3">
    <source>
        <dbReference type="Proteomes" id="UP000649617"/>
    </source>
</evidence>
<dbReference type="AlphaFoldDB" id="A0A812TCN1"/>
<reference evidence="2" key="1">
    <citation type="submission" date="2021-02" db="EMBL/GenBank/DDBJ databases">
        <authorList>
            <person name="Dougan E. K."/>
            <person name="Rhodes N."/>
            <person name="Thang M."/>
            <person name="Chan C."/>
        </authorList>
    </citation>
    <scope>NUCLEOTIDE SEQUENCE</scope>
</reference>
<evidence type="ECO:0000313" key="2">
    <source>
        <dbReference type="EMBL" id="CAE7514662.1"/>
    </source>
</evidence>
<name>A0A812TCN1_SYMPI</name>
<accession>A0A812TCN1</accession>
<evidence type="ECO:0000259" key="1">
    <source>
        <dbReference type="PROSITE" id="PS50053"/>
    </source>
</evidence>